<keyword evidence="5" id="KW-1133">Transmembrane helix</keyword>
<keyword evidence="6" id="KW-0472">Membrane</keyword>
<evidence type="ECO:0000313" key="10">
    <source>
        <dbReference type="RefSeq" id="XP_004636770.1"/>
    </source>
</evidence>
<sequence>MLATLWLISLSFPTLRAQPLISCPYKNLCQWPLLSGNDIVLKCDLPRALWYFSSILGEDLFLINSMHNIKNLPSGSLQLTNPQPSQSGLYRCQDKHSILMVEYEIDFQDVSTLHITHKALDQQTLQNETLRLGGEVLVFTQWEPWQNCNRCGVPGERKRLGYCYIEEPQEKPMPCGLYLRDEKPPHTRLRPEIQVEACLVPCGPAKELEQSYFIFDIYQLGKLTNNAWLDCPLSSVYR</sequence>
<accession>A0A6P3F1K1</accession>
<keyword evidence="4 8" id="KW-0732">Signal</keyword>
<evidence type="ECO:0000256" key="8">
    <source>
        <dbReference type="SAM" id="SignalP"/>
    </source>
</evidence>
<dbReference type="InterPro" id="IPR036179">
    <property type="entry name" value="Ig-like_dom_sf"/>
</dbReference>
<dbReference type="GO" id="GO:0016020">
    <property type="term" value="C:membrane"/>
    <property type="evidence" value="ECO:0007669"/>
    <property type="project" value="UniProtKB-SubCell"/>
</dbReference>
<evidence type="ECO:0000256" key="6">
    <source>
        <dbReference type="ARBA" id="ARBA00023136"/>
    </source>
</evidence>
<feature type="signal peptide" evidence="8">
    <location>
        <begin position="1"/>
        <end position="17"/>
    </location>
</feature>
<dbReference type="InParanoid" id="A0A6P3F1K1"/>
<evidence type="ECO:0000313" key="9">
    <source>
        <dbReference type="Proteomes" id="UP000515203"/>
    </source>
</evidence>
<dbReference type="GeneID" id="101566451"/>
<dbReference type="PANTHER" id="PTHR32178:SF8">
    <property type="entry name" value="PROTEIN FAM187B"/>
    <property type="match status" value="1"/>
</dbReference>
<keyword evidence="9" id="KW-1185">Reference proteome</keyword>
<gene>
    <name evidence="10" type="primary">LOC101566451</name>
</gene>
<keyword evidence="3" id="KW-0812">Transmembrane</keyword>
<feature type="chain" id="PRO_5028385436" evidence="8">
    <location>
        <begin position="18"/>
        <end position="238"/>
    </location>
</feature>
<evidence type="ECO:0000256" key="1">
    <source>
        <dbReference type="ARBA" id="ARBA00004479"/>
    </source>
</evidence>
<comment type="similarity">
    <text evidence="2">Belongs to the FAM187 family.</text>
</comment>
<dbReference type="SUPFAM" id="SSF48726">
    <property type="entry name" value="Immunoglobulin"/>
    <property type="match status" value="1"/>
</dbReference>
<dbReference type="InterPro" id="IPR039311">
    <property type="entry name" value="FAM187A/B"/>
</dbReference>
<evidence type="ECO:0000256" key="3">
    <source>
        <dbReference type="ARBA" id="ARBA00022692"/>
    </source>
</evidence>
<name>A0A6P3F1K1_OCTDE</name>
<protein>
    <submittedName>
        <fullName evidence="10">Protein FAM187B</fullName>
    </submittedName>
</protein>
<keyword evidence="7" id="KW-0325">Glycoprotein</keyword>
<evidence type="ECO:0000256" key="4">
    <source>
        <dbReference type="ARBA" id="ARBA00022729"/>
    </source>
</evidence>
<dbReference type="PANTHER" id="PTHR32178">
    <property type="entry name" value="FAM187"/>
    <property type="match status" value="1"/>
</dbReference>
<evidence type="ECO:0000256" key="2">
    <source>
        <dbReference type="ARBA" id="ARBA00008727"/>
    </source>
</evidence>
<reference evidence="10" key="1">
    <citation type="submission" date="2025-08" db="UniProtKB">
        <authorList>
            <consortium name="RefSeq"/>
        </authorList>
    </citation>
    <scope>IDENTIFICATION</scope>
</reference>
<dbReference type="RefSeq" id="XP_004636770.1">
    <property type="nucleotide sequence ID" value="XM_004636713.2"/>
</dbReference>
<dbReference type="Proteomes" id="UP000515203">
    <property type="component" value="Unplaced"/>
</dbReference>
<proteinExistence type="inferred from homology"/>
<organism evidence="9 10">
    <name type="scientific">Octodon degus</name>
    <name type="common">Degu</name>
    <name type="synonym">Sciurus degus</name>
    <dbReference type="NCBI Taxonomy" id="10160"/>
    <lineage>
        <taxon>Eukaryota</taxon>
        <taxon>Metazoa</taxon>
        <taxon>Chordata</taxon>
        <taxon>Craniata</taxon>
        <taxon>Vertebrata</taxon>
        <taxon>Euteleostomi</taxon>
        <taxon>Mammalia</taxon>
        <taxon>Eutheria</taxon>
        <taxon>Euarchontoglires</taxon>
        <taxon>Glires</taxon>
        <taxon>Rodentia</taxon>
        <taxon>Hystricomorpha</taxon>
        <taxon>Octodontidae</taxon>
        <taxon>Octodon</taxon>
    </lineage>
</organism>
<comment type="subcellular location">
    <subcellularLocation>
        <location evidence="1">Membrane</location>
        <topology evidence="1">Single-pass type I membrane protein</topology>
    </subcellularLocation>
</comment>
<evidence type="ECO:0000256" key="7">
    <source>
        <dbReference type="ARBA" id="ARBA00023180"/>
    </source>
</evidence>
<evidence type="ECO:0000256" key="5">
    <source>
        <dbReference type="ARBA" id="ARBA00022989"/>
    </source>
</evidence>
<dbReference type="AlphaFoldDB" id="A0A6P3F1K1"/>
<dbReference type="OrthoDB" id="6434091at2759"/>